<protein>
    <submittedName>
        <fullName evidence="2">Uncharacterized protein</fullName>
    </submittedName>
</protein>
<keyword evidence="1" id="KW-0175">Coiled coil</keyword>
<feature type="coiled-coil region" evidence="1">
    <location>
        <begin position="5"/>
        <end position="32"/>
    </location>
</feature>
<comment type="caution">
    <text evidence="2">The sequence shown here is derived from an EMBL/GenBank/DDBJ whole genome shotgun (WGS) entry which is preliminary data.</text>
</comment>
<reference evidence="2 3" key="1">
    <citation type="submission" date="2021-01" db="EMBL/GenBank/DDBJ databases">
        <title>Listeria ivanovii strains from Norway.</title>
        <authorList>
            <person name="Fagerlund A."/>
        </authorList>
    </citation>
    <scope>NUCLEOTIDE SEQUENCE [LARGE SCALE GENOMIC DNA]</scope>
    <source>
        <strain evidence="2 3">MF6989</strain>
    </source>
</reference>
<evidence type="ECO:0000256" key="1">
    <source>
        <dbReference type="SAM" id="Coils"/>
    </source>
</evidence>
<keyword evidence="3" id="KW-1185">Reference proteome</keyword>
<gene>
    <name evidence="2" type="ORF">JI642_04320</name>
</gene>
<dbReference type="RefSeq" id="WP_003720148.1">
    <property type="nucleotide sequence ID" value="NZ_CP009575.1"/>
</dbReference>
<evidence type="ECO:0000313" key="2">
    <source>
        <dbReference type="EMBL" id="MBK1961326.1"/>
    </source>
</evidence>
<dbReference type="EMBL" id="JAENOF010000004">
    <property type="protein sequence ID" value="MBK1961326.1"/>
    <property type="molecule type" value="Genomic_DNA"/>
</dbReference>
<proteinExistence type="predicted"/>
<organism evidence="2 3">
    <name type="scientific">Listeria ivanovii subsp. londoniensis</name>
    <dbReference type="NCBI Taxonomy" id="202752"/>
    <lineage>
        <taxon>Bacteria</taxon>
        <taxon>Bacillati</taxon>
        <taxon>Bacillota</taxon>
        <taxon>Bacilli</taxon>
        <taxon>Bacillales</taxon>
        <taxon>Listeriaceae</taxon>
        <taxon>Listeria</taxon>
    </lineage>
</organism>
<sequence>MEKEMAEKTVTIQQLERKKRTMEDEIYQWKQRRCQLEDIESDLARLQLVEQELITLSSDAWSGNYGQSIAGNMEGQQLEQQRVLKKEIHTLKEVAIQQESNTKKSIM</sequence>
<dbReference type="Proteomes" id="UP000633035">
    <property type="component" value="Unassembled WGS sequence"/>
</dbReference>
<evidence type="ECO:0000313" key="3">
    <source>
        <dbReference type="Proteomes" id="UP000633035"/>
    </source>
</evidence>
<accession>A0ABS1G380</accession>
<name>A0ABS1G380_LISIV</name>